<name>A0A1M5EIL8_9BACT</name>
<reference evidence="3 4" key="1">
    <citation type="submission" date="2016-11" db="EMBL/GenBank/DDBJ databases">
        <authorList>
            <person name="Jaros S."/>
            <person name="Januszkiewicz K."/>
            <person name="Wedrychowicz H."/>
        </authorList>
    </citation>
    <scope>NUCLEOTIDE SEQUENCE [LARGE SCALE GENOMIC DNA]</scope>
    <source>
        <strain evidence="3 4">DSM 21986</strain>
    </source>
</reference>
<gene>
    <name evidence="3" type="ORF">SAMN05443144_11372</name>
</gene>
<organism evidence="3 4">
    <name type="scientific">Fodinibius roseus</name>
    <dbReference type="NCBI Taxonomy" id="1194090"/>
    <lineage>
        <taxon>Bacteria</taxon>
        <taxon>Pseudomonadati</taxon>
        <taxon>Balneolota</taxon>
        <taxon>Balneolia</taxon>
        <taxon>Balneolales</taxon>
        <taxon>Balneolaceae</taxon>
        <taxon>Fodinibius</taxon>
    </lineage>
</organism>
<evidence type="ECO:0000256" key="1">
    <source>
        <dbReference type="SAM" id="SignalP"/>
    </source>
</evidence>
<feature type="chain" id="PRO_5012725410" evidence="1">
    <location>
        <begin position="17"/>
        <end position="208"/>
    </location>
</feature>
<dbReference type="EMBL" id="FQUS01000013">
    <property type="protein sequence ID" value="SHF79108.1"/>
    <property type="molecule type" value="Genomic_DNA"/>
</dbReference>
<evidence type="ECO:0000313" key="4">
    <source>
        <dbReference type="Proteomes" id="UP000184041"/>
    </source>
</evidence>
<keyword evidence="1" id="KW-0732">Signal</keyword>
<dbReference type="InterPro" id="IPR011250">
    <property type="entry name" value="OMP/PagP_B-barrel"/>
</dbReference>
<evidence type="ECO:0000259" key="2">
    <source>
        <dbReference type="Pfam" id="PF13568"/>
    </source>
</evidence>
<dbReference type="Pfam" id="PF13568">
    <property type="entry name" value="OMP_b-brl_2"/>
    <property type="match status" value="1"/>
</dbReference>
<sequence>MKKIFFLLLFSVTALAATAQGPMDRITFGAHAGWSVSNISGNHFEAKSGFTGGVSATLRMGGNFYIQPEVNFQQQGAKYVKEFIIGDVVYRDAQLNMSYLQVPLLLKYRIAPANLSIYAGPQVGFKLSAKEYIDGGSYNYESNNVRNTDFSGTYGLEYFFWRPDENVAFVLNARHFIGFTNFANYSYANMPDNSYQNHGFVFSLGLRF</sequence>
<evidence type="ECO:0000313" key="3">
    <source>
        <dbReference type="EMBL" id="SHF79108.1"/>
    </source>
</evidence>
<accession>A0A1M5EIL8</accession>
<keyword evidence="4" id="KW-1185">Reference proteome</keyword>
<dbReference type="SUPFAM" id="SSF56925">
    <property type="entry name" value="OMPA-like"/>
    <property type="match status" value="1"/>
</dbReference>
<dbReference type="OrthoDB" id="947434at2"/>
<feature type="domain" description="Outer membrane protein beta-barrel" evidence="2">
    <location>
        <begin position="19"/>
        <end position="182"/>
    </location>
</feature>
<dbReference type="RefSeq" id="WP_073064861.1">
    <property type="nucleotide sequence ID" value="NZ_FQUS01000013.1"/>
</dbReference>
<protein>
    <submittedName>
        <fullName evidence="3">Outer membrane protein beta-barrel domain-containing protein</fullName>
    </submittedName>
</protein>
<dbReference type="Proteomes" id="UP000184041">
    <property type="component" value="Unassembled WGS sequence"/>
</dbReference>
<proteinExistence type="predicted"/>
<dbReference type="InterPro" id="IPR025665">
    <property type="entry name" value="Beta-barrel_OMP_2"/>
</dbReference>
<dbReference type="AlphaFoldDB" id="A0A1M5EIL8"/>
<feature type="signal peptide" evidence="1">
    <location>
        <begin position="1"/>
        <end position="16"/>
    </location>
</feature>
<dbReference type="STRING" id="1194090.SAMN05443144_11372"/>